<evidence type="ECO:0000256" key="2">
    <source>
        <dbReference type="ARBA" id="ARBA00022898"/>
    </source>
</evidence>
<dbReference type="EMBL" id="BMGB01000001">
    <property type="protein sequence ID" value="GGB09814.1"/>
    <property type="molecule type" value="Genomic_DNA"/>
</dbReference>
<dbReference type="SUPFAM" id="SSF46785">
    <property type="entry name" value="Winged helix' DNA-binding domain"/>
    <property type="match status" value="1"/>
</dbReference>
<comment type="similarity">
    <text evidence="1">In the C-terminal section; belongs to the class-I pyridoxal-phosphate-dependent aminotransferase family.</text>
</comment>
<evidence type="ECO:0000313" key="8">
    <source>
        <dbReference type="Proteomes" id="UP000606922"/>
    </source>
</evidence>
<accession>A0A916SPK0</accession>
<dbReference type="CDD" id="cd00609">
    <property type="entry name" value="AAT_like"/>
    <property type="match status" value="1"/>
</dbReference>
<evidence type="ECO:0000256" key="5">
    <source>
        <dbReference type="ARBA" id="ARBA00023163"/>
    </source>
</evidence>
<dbReference type="Gene3D" id="3.40.640.10">
    <property type="entry name" value="Type I PLP-dependent aspartate aminotransferase-like (Major domain)"/>
    <property type="match status" value="1"/>
</dbReference>
<dbReference type="InterPro" id="IPR015421">
    <property type="entry name" value="PyrdxlP-dep_Trfase_major"/>
</dbReference>
<dbReference type="Pfam" id="PF00155">
    <property type="entry name" value="Aminotran_1_2"/>
    <property type="match status" value="1"/>
</dbReference>
<keyword evidence="2" id="KW-0663">Pyridoxal phosphate</keyword>
<name>A0A916SPK0_9MICO</name>
<organism evidence="7 8">
    <name type="scientific">Conyzicola nivalis</name>
    <dbReference type="NCBI Taxonomy" id="1477021"/>
    <lineage>
        <taxon>Bacteria</taxon>
        <taxon>Bacillati</taxon>
        <taxon>Actinomycetota</taxon>
        <taxon>Actinomycetes</taxon>
        <taxon>Micrococcales</taxon>
        <taxon>Microbacteriaceae</taxon>
        <taxon>Conyzicola</taxon>
    </lineage>
</organism>
<dbReference type="GO" id="GO:0003700">
    <property type="term" value="F:DNA-binding transcription factor activity"/>
    <property type="evidence" value="ECO:0007669"/>
    <property type="project" value="InterPro"/>
</dbReference>
<dbReference type="InterPro" id="IPR036390">
    <property type="entry name" value="WH_DNA-bd_sf"/>
</dbReference>
<dbReference type="InterPro" id="IPR015424">
    <property type="entry name" value="PyrdxlP-dep_Trfase"/>
</dbReference>
<dbReference type="PROSITE" id="PS50949">
    <property type="entry name" value="HTH_GNTR"/>
    <property type="match status" value="1"/>
</dbReference>
<dbReference type="PANTHER" id="PTHR46577">
    <property type="entry name" value="HTH-TYPE TRANSCRIPTIONAL REGULATORY PROTEIN GABR"/>
    <property type="match status" value="1"/>
</dbReference>
<dbReference type="GO" id="GO:0030170">
    <property type="term" value="F:pyridoxal phosphate binding"/>
    <property type="evidence" value="ECO:0007669"/>
    <property type="project" value="InterPro"/>
</dbReference>
<dbReference type="Gene3D" id="1.10.10.10">
    <property type="entry name" value="Winged helix-like DNA-binding domain superfamily/Winged helix DNA-binding domain"/>
    <property type="match status" value="1"/>
</dbReference>
<dbReference type="PANTHER" id="PTHR46577:SF1">
    <property type="entry name" value="HTH-TYPE TRANSCRIPTIONAL REGULATORY PROTEIN GABR"/>
    <property type="match status" value="1"/>
</dbReference>
<dbReference type="AlphaFoldDB" id="A0A916SPK0"/>
<sequence>MARVNLVSARALDLMLDSWRGAGATPAYEALADRIRLLILDGRIGLGTRLPAERDLAAQLGVSRTTVTAAYAELREKNYLSSVRGSGSVARQPHGAGIPAETVASGLLDFSKASMPALPELAAAAVAAAEQLPAYFGDSGFDPVGIPVLRQAIADRYTARGLPTEPDQIMVTLGAQHAIALLARTLIARGDRALVETPSYPHAMEALKSAGARLVPVPVTTHDGWDQEALEQTIQRTSPSIGYLMPDFHNPTGQTMPAALRERTLDLAAQHGTTLIADETMAELDIDATERMLPFAAYGAAGAQAILVGSVGKTVWGGVRIGWIRADRSVIARLVRARSSGDLGTPALEQLIVAHLLGDYDAILESRRRLLTTGRDFLQAQLAEKLPEWEVPRVAGGLTTWVNLGAPVSSQLTLAARNEGLQIAAGPRFGIDGAFERFLRIPISYPEAETVRAVDALAAAWRSVGRLDLAESGWLAEIV</sequence>
<dbReference type="SUPFAM" id="SSF53383">
    <property type="entry name" value="PLP-dependent transferases"/>
    <property type="match status" value="1"/>
</dbReference>
<keyword evidence="3" id="KW-0805">Transcription regulation</keyword>
<evidence type="ECO:0000256" key="4">
    <source>
        <dbReference type="ARBA" id="ARBA00023125"/>
    </source>
</evidence>
<reference evidence="7" key="1">
    <citation type="journal article" date="2014" name="Int. J. Syst. Evol. Microbiol.">
        <title>Complete genome sequence of Corynebacterium casei LMG S-19264T (=DSM 44701T), isolated from a smear-ripened cheese.</title>
        <authorList>
            <consortium name="US DOE Joint Genome Institute (JGI-PGF)"/>
            <person name="Walter F."/>
            <person name="Albersmeier A."/>
            <person name="Kalinowski J."/>
            <person name="Ruckert C."/>
        </authorList>
    </citation>
    <scope>NUCLEOTIDE SEQUENCE</scope>
    <source>
        <strain evidence="7">CGMCC 1.12813</strain>
    </source>
</reference>
<dbReference type="InterPro" id="IPR036388">
    <property type="entry name" value="WH-like_DNA-bd_sf"/>
</dbReference>
<dbReference type="SMART" id="SM00345">
    <property type="entry name" value="HTH_GNTR"/>
    <property type="match status" value="1"/>
</dbReference>
<dbReference type="PRINTS" id="PR00035">
    <property type="entry name" value="HTHGNTR"/>
</dbReference>
<dbReference type="CDD" id="cd07377">
    <property type="entry name" value="WHTH_GntR"/>
    <property type="match status" value="1"/>
</dbReference>
<evidence type="ECO:0000313" key="7">
    <source>
        <dbReference type="EMBL" id="GGB09814.1"/>
    </source>
</evidence>
<dbReference type="Proteomes" id="UP000606922">
    <property type="component" value="Unassembled WGS sequence"/>
</dbReference>
<keyword evidence="4" id="KW-0238">DNA-binding</keyword>
<evidence type="ECO:0000259" key="6">
    <source>
        <dbReference type="PROSITE" id="PS50949"/>
    </source>
</evidence>
<dbReference type="InterPro" id="IPR004839">
    <property type="entry name" value="Aminotransferase_I/II_large"/>
</dbReference>
<proteinExistence type="inferred from homology"/>
<comment type="caution">
    <text evidence="7">The sequence shown here is derived from an EMBL/GenBank/DDBJ whole genome shotgun (WGS) entry which is preliminary data.</text>
</comment>
<keyword evidence="5" id="KW-0804">Transcription</keyword>
<dbReference type="InterPro" id="IPR051446">
    <property type="entry name" value="HTH_trans_reg/aminotransferase"/>
</dbReference>
<dbReference type="Pfam" id="PF00392">
    <property type="entry name" value="GntR"/>
    <property type="match status" value="1"/>
</dbReference>
<evidence type="ECO:0000256" key="1">
    <source>
        <dbReference type="ARBA" id="ARBA00005384"/>
    </source>
</evidence>
<dbReference type="InterPro" id="IPR000524">
    <property type="entry name" value="Tscrpt_reg_HTH_GntR"/>
</dbReference>
<feature type="domain" description="HTH gntR-type" evidence="6">
    <location>
        <begin position="25"/>
        <end position="93"/>
    </location>
</feature>
<gene>
    <name evidence="7" type="ORF">GCM10010979_25540</name>
</gene>
<evidence type="ECO:0000256" key="3">
    <source>
        <dbReference type="ARBA" id="ARBA00023015"/>
    </source>
</evidence>
<reference evidence="7" key="2">
    <citation type="submission" date="2020-09" db="EMBL/GenBank/DDBJ databases">
        <authorList>
            <person name="Sun Q."/>
            <person name="Zhou Y."/>
        </authorList>
    </citation>
    <scope>NUCLEOTIDE SEQUENCE</scope>
    <source>
        <strain evidence="7">CGMCC 1.12813</strain>
    </source>
</reference>
<protein>
    <submittedName>
        <fullName evidence="7">GntR-family regulatory protein</fullName>
    </submittedName>
</protein>
<keyword evidence="8" id="KW-1185">Reference proteome</keyword>
<dbReference type="GO" id="GO:0003677">
    <property type="term" value="F:DNA binding"/>
    <property type="evidence" value="ECO:0007669"/>
    <property type="project" value="UniProtKB-KW"/>
</dbReference>